<dbReference type="SUPFAM" id="SSF48113">
    <property type="entry name" value="Heme-dependent peroxidases"/>
    <property type="match status" value="1"/>
</dbReference>
<evidence type="ECO:0008006" key="12">
    <source>
        <dbReference type="Google" id="ProtNLM"/>
    </source>
</evidence>
<dbReference type="GO" id="GO:0006979">
    <property type="term" value="P:response to oxidative stress"/>
    <property type="evidence" value="ECO:0007669"/>
    <property type="project" value="InterPro"/>
</dbReference>
<evidence type="ECO:0000256" key="4">
    <source>
        <dbReference type="ARBA" id="ARBA00022617"/>
    </source>
</evidence>
<dbReference type="OrthoDB" id="823504at2759"/>
<proteinExistence type="predicted"/>
<dbReference type="FunCoup" id="A0A7R8UQ59">
    <property type="interactions" value="5"/>
</dbReference>
<organism evidence="10 11">
    <name type="scientific">Hermetia illucens</name>
    <name type="common">Black soldier fly</name>
    <dbReference type="NCBI Taxonomy" id="343691"/>
    <lineage>
        <taxon>Eukaryota</taxon>
        <taxon>Metazoa</taxon>
        <taxon>Ecdysozoa</taxon>
        <taxon>Arthropoda</taxon>
        <taxon>Hexapoda</taxon>
        <taxon>Insecta</taxon>
        <taxon>Pterygota</taxon>
        <taxon>Neoptera</taxon>
        <taxon>Endopterygota</taxon>
        <taxon>Diptera</taxon>
        <taxon>Brachycera</taxon>
        <taxon>Stratiomyomorpha</taxon>
        <taxon>Stratiomyidae</taxon>
        <taxon>Hermetiinae</taxon>
        <taxon>Hermetia</taxon>
    </lineage>
</organism>
<dbReference type="PRINTS" id="PR00457">
    <property type="entry name" value="ANPEROXIDASE"/>
</dbReference>
<dbReference type="GO" id="GO:0004601">
    <property type="term" value="F:peroxidase activity"/>
    <property type="evidence" value="ECO:0007669"/>
    <property type="project" value="UniProtKB-KW"/>
</dbReference>
<evidence type="ECO:0000256" key="2">
    <source>
        <dbReference type="ARBA" id="ARBA00022525"/>
    </source>
</evidence>
<dbReference type="InterPro" id="IPR019791">
    <property type="entry name" value="Haem_peroxidase_animal"/>
</dbReference>
<keyword evidence="8" id="KW-0479">Metal-binding</keyword>
<dbReference type="PANTHER" id="PTHR11475:SF106">
    <property type="entry name" value="CURLY SU"/>
    <property type="match status" value="1"/>
</dbReference>
<evidence type="ECO:0000256" key="3">
    <source>
        <dbReference type="ARBA" id="ARBA00022559"/>
    </source>
</evidence>
<accession>A0A7R8UQ59</accession>
<dbReference type="InterPro" id="IPR037120">
    <property type="entry name" value="Haem_peroxidase_sf_animal"/>
</dbReference>
<dbReference type="EMBL" id="LR899011">
    <property type="protein sequence ID" value="CAD7084598.1"/>
    <property type="molecule type" value="Genomic_DNA"/>
</dbReference>
<dbReference type="Pfam" id="PF03098">
    <property type="entry name" value="An_peroxidase"/>
    <property type="match status" value="1"/>
</dbReference>
<keyword evidence="2" id="KW-0964">Secreted</keyword>
<feature type="signal peptide" evidence="9">
    <location>
        <begin position="1"/>
        <end position="17"/>
    </location>
</feature>
<dbReference type="AlphaFoldDB" id="A0A7R8UQ59"/>
<dbReference type="Gene3D" id="1.10.640.10">
    <property type="entry name" value="Haem peroxidase domain superfamily, animal type"/>
    <property type="match status" value="1"/>
</dbReference>
<dbReference type="GO" id="GO:0046872">
    <property type="term" value="F:metal ion binding"/>
    <property type="evidence" value="ECO:0007669"/>
    <property type="project" value="UniProtKB-KW"/>
</dbReference>
<gene>
    <name evidence="10" type="ORF">HERILL_LOCUS7485</name>
</gene>
<comment type="subcellular location">
    <subcellularLocation>
        <location evidence="1">Secreted</location>
    </subcellularLocation>
</comment>
<evidence type="ECO:0000256" key="7">
    <source>
        <dbReference type="ARBA" id="ARBA00023004"/>
    </source>
</evidence>
<evidence type="ECO:0000256" key="6">
    <source>
        <dbReference type="ARBA" id="ARBA00023002"/>
    </source>
</evidence>
<name>A0A7R8UQ59_HERIL</name>
<evidence type="ECO:0000256" key="1">
    <source>
        <dbReference type="ARBA" id="ARBA00004613"/>
    </source>
</evidence>
<dbReference type="PROSITE" id="PS50292">
    <property type="entry name" value="PEROXIDASE_3"/>
    <property type="match status" value="1"/>
</dbReference>
<evidence type="ECO:0000313" key="11">
    <source>
        <dbReference type="Proteomes" id="UP000594454"/>
    </source>
</evidence>
<dbReference type="PANTHER" id="PTHR11475">
    <property type="entry name" value="OXIDASE/PEROXIDASE"/>
    <property type="match status" value="1"/>
</dbReference>
<feature type="chain" id="PRO_5030672639" description="Peroxidase" evidence="9">
    <location>
        <begin position="18"/>
        <end position="910"/>
    </location>
</feature>
<feature type="binding site" description="axial binding residue" evidence="8">
    <location>
        <position position="494"/>
    </location>
    <ligand>
        <name>heme b</name>
        <dbReference type="ChEBI" id="CHEBI:60344"/>
    </ligand>
    <ligandPart>
        <name>Fe</name>
        <dbReference type="ChEBI" id="CHEBI:18248"/>
    </ligandPart>
</feature>
<keyword evidence="11" id="KW-1185">Reference proteome</keyword>
<keyword evidence="5 9" id="KW-0732">Signal</keyword>
<keyword evidence="7 8" id="KW-0408">Iron</keyword>
<sequence>MILRILCLLSLACAIYGQWGFGANQFQTSVGFGNEHQVSLGPECALVLGPGRSSLYDYNINLFKGHAEPFIADRTCITYDAVNAAYLDARKRIRVAQPQGEWKPEHVATVGELLLDISINLARTYGLSYEEIEKGLPTIDTSKTLIREVCPPFFSGVECRPGKYRRFDGLCNNVDHPTWGATMAPFQRLVGPLFADGINAPRISITGSDLPLSRVVSRTMHPDEGYHDHAGTVMIIAWGQFMDHDFTLTGTPLDPINRNDPEECCKRPLHLKHPYCNEIRIPDNDYFYKLFNVKCLDFVRAFPSPRPGCRLGSRNPYNILTGVIDGNTVYGVTEKFARSLRTGYGGLLRMNPVFKQYGLKDLLPLKLDIPDEGCTRPNGNMYCFDAGEIRVNEQLVLTCMHTLMARNHNNLAAGLAHVNPHWDDETLFQEARRINIAIIQHITFNEFLPILLGKEVLEKFGLVLQKHGYWDGYDPKINPGIIDAFAAAAFRFGHSLLPTAVERWSKAHKFIASKRLSDLIRRPYDLYRAGVLDEYFMGLMNQVAQAMDDSITQEVTNHLFKKEGARFGMDLVSLNMQRGREFGLPGYMEFRKFCGLPPADRWDEMFGSMPNETIRRYQSIFKHPNDIDLWSGGVSEKPLPGSMLGPTFACVIATQMSYSRRGDRFWYELPNQPSSFSPEQLQEIRKITLARLICDNTDLIDTVQKYPMVLHDHELNPRIPCKSGIIPTIDISKWADYNQDLSHFEFNGLNGFGNSLDSRETQIIWIPPQCIKIFATTIEAIVQHQDLLTILCFYFFKSFGFCLSWLYKELRRKRSLSKPTFSQQLPKSHPKNLTGSVLNGTSKPKLGYEIADLTDEKYFRNFLLKQQPTMSEDVEMIPLGNGNISNREIDDGVEFIQDEQGMNEFDYLDI</sequence>
<protein>
    <recommendedName>
        <fullName evidence="12">Peroxidase</fullName>
    </recommendedName>
</protein>
<evidence type="ECO:0000313" key="10">
    <source>
        <dbReference type="EMBL" id="CAD7084598.1"/>
    </source>
</evidence>
<dbReference type="Proteomes" id="UP000594454">
    <property type="component" value="Chromosome 3"/>
</dbReference>
<keyword evidence="6" id="KW-0560">Oxidoreductase</keyword>
<dbReference type="FunFam" id="1.10.640.10:FF:000003">
    <property type="entry name" value="chorion peroxidase"/>
    <property type="match status" value="1"/>
</dbReference>
<dbReference type="GO" id="GO:0005576">
    <property type="term" value="C:extracellular region"/>
    <property type="evidence" value="ECO:0007669"/>
    <property type="project" value="UniProtKB-SubCell"/>
</dbReference>
<dbReference type="InParanoid" id="A0A7R8UQ59"/>
<evidence type="ECO:0000256" key="5">
    <source>
        <dbReference type="ARBA" id="ARBA00022729"/>
    </source>
</evidence>
<dbReference type="GO" id="GO:0022412">
    <property type="term" value="P:cellular process involved in reproduction in multicellular organism"/>
    <property type="evidence" value="ECO:0007669"/>
    <property type="project" value="UniProtKB-ARBA"/>
</dbReference>
<reference evidence="10 11" key="1">
    <citation type="submission" date="2020-11" db="EMBL/GenBank/DDBJ databases">
        <authorList>
            <person name="Wallbank WR R."/>
            <person name="Pardo Diaz C."/>
            <person name="Kozak K."/>
            <person name="Martin S."/>
            <person name="Jiggins C."/>
            <person name="Moest M."/>
            <person name="Warren A I."/>
            <person name="Generalovic N T."/>
            <person name="Byers J.R.P. K."/>
            <person name="Montejo-Kovacevich G."/>
            <person name="Yen C E."/>
        </authorList>
    </citation>
    <scope>NUCLEOTIDE SEQUENCE [LARGE SCALE GENOMIC DNA]</scope>
</reference>
<keyword evidence="3" id="KW-0575">Peroxidase</keyword>
<evidence type="ECO:0000256" key="9">
    <source>
        <dbReference type="SAM" id="SignalP"/>
    </source>
</evidence>
<dbReference type="CDD" id="cd09823">
    <property type="entry name" value="peroxinectin_like"/>
    <property type="match status" value="1"/>
</dbReference>
<dbReference type="InterPro" id="IPR010255">
    <property type="entry name" value="Haem_peroxidase_sf"/>
</dbReference>
<dbReference type="GO" id="GO:0020037">
    <property type="term" value="F:heme binding"/>
    <property type="evidence" value="ECO:0007669"/>
    <property type="project" value="InterPro"/>
</dbReference>
<keyword evidence="4 8" id="KW-0349">Heme</keyword>
<evidence type="ECO:0000256" key="8">
    <source>
        <dbReference type="PIRSR" id="PIRSR619791-2"/>
    </source>
</evidence>